<feature type="chain" id="PRO_5047142633" evidence="1">
    <location>
        <begin position="22"/>
        <end position="177"/>
    </location>
</feature>
<keyword evidence="1" id="KW-0732">Signal</keyword>
<evidence type="ECO:0000313" key="4">
    <source>
        <dbReference type="Proteomes" id="UP001486626"/>
    </source>
</evidence>
<evidence type="ECO:0000256" key="1">
    <source>
        <dbReference type="SAM" id="SignalP"/>
    </source>
</evidence>
<sequence length="177" mass="18725">MTGARIFFFLALLFISAAATAEGNCPPGQYPIGGQGTAGCAPIPQQNSTVSQEARPTGKWLKTWGAIAVGRVDSIPYYGVPTGAMSKSEAEQQALERCAKKGPTNCSVAITYQNQCAAIGEPRDGDKPSPIGLAQFVSAPTKEMASDGVLKRCLAKNAGMRCEVIYIGCSEPVFRRY</sequence>
<dbReference type="EMBL" id="JAQJCQ010000017">
    <property type="protein sequence ID" value="MEL4893232.1"/>
    <property type="molecule type" value="Genomic_DNA"/>
</dbReference>
<dbReference type="InterPro" id="IPR025240">
    <property type="entry name" value="DUF4189"/>
</dbReference>
<feature type="domain" description="DUF4189" evidence="2">
    <location>
        <begin position="64"/>
        <end position="169"/>
    </location>
</feature>
<dbReference type="Pfam" id="PF13827">
    <property type="entry name" value="DUF4189"/>
    <property type="match status" value="1"/>
</dbReference>
<dbReference type="Proteomes" id="UP001486626">
    <property type="component" value="Unassembled WGS sequence"/>
</dbReference>
<evidence type="ECO:0000259" key="2">
    <source>
        <dbReference type="Pfam" id="PF13827"/>
    </source>
</evidence>
<name>A0ABU9LF05_9XANT</name>
<feature type="signal peptide" evidence="1">
    <location>
        <begin position="1"/>
        <end position="21"/>
    </location>
</feature>
<gene>
    <name evidence="3" type="ORF">PIQ37_17550</name>
</gene>
<keyword evidence="4" id="KW-1185">Reference proteome</keyword>
<comment type="caution">
    <text evidence="3">The sequence shown here is derived from an EMBL/GenBank/DDBJ whole genome shotgun (WGS) entry which is preliminary data.</text>
</comment>
<proteinExistence type="predicted"/>
<protein>
    <submittedName>
        <fullName evidence="3">DUF4189 domain-containing protein</fullName>
    </submittedName>
</protein>
<accession>A0ABU9LF05</accession>
<evidence type="ECO:0000313" key="3">
    <source>
        <dbReference type="EMBL" id="MEL4893232.1"/>
    </source>
</evidence>
<organism evidence="3 4">
    <name type="scientific">Xanthomonas protegens</name>
    <dbReference type="NCBI Taxonomy" id="3380705"/>
    <lineage>
        <taxon>Bacteria</taxon>
        <taxon>Pseudomonadati</taxon>
        <taxon>Pseudomonadota</taxon>
        <taxon>Gammaproteobacteria</taxon>
        <taxon>Lysobacterales</taxon>
        <taxon>Lysobacteraceae</taxon>
        <taxon>Xanthomonas</taxon>
    </lineage>
</organism>
<reference evidence="3 4" key="1">
    <citation type="journal article" date="2024" name="FEMS Microbiol. Lett.">
        <title>Xanthomonas protegens sp. nov., a novel rice seed-associated bacterium, provides in vivo protection against X. oryzae pv. oryzae, the bacterial leaf blight pathogen.</title>
        <authorList>
            <person name="Rana R."/>
            <person name="Sharma A."/>
            <person name="Madhavan V.N."/>
            <person name="Korpole S."/>
            <person name="Sonti R.V."/>
            <person name="Patel H.K."/>
            <person name="Patil P.B."/>
        </authorList>
    </citation>
    <scope>NUCLEOTIDE SEQUENCE [LARGE SCALE GENOMIC DNA]</scope>
    <source>
        <strain evidence="3 4">PPL118</strain>
    </source>
</reference>
<dbReference type="RefSeq" id="WP_342074433.1">
    <property type="nucleotide sequence ID" value="NZ_JAQJCQ010000017.1"/>
</dbReference>